<dbReference type="Proteomes" id="UP000187455">
    <property type="component" value="Unassembled WGS sequence"/>
</dbReference>
<dbReference type="AlphaFoldDB" id="A0A1R0GPE6"/>
<comment type="caution">
    <text evidence="1">The sequence shown here is derived from an EMBL/GenBank/DDBJ whole genome shotgun (WGS) entry which is preliminary data.</text>
</comment>
<organism evidence="1 2">
    <name type="scientific">Smittium mucronatum</name>
    <dbReference type="NCBI Taxonomy" id="133383"/>
    <lineage>
        <taxon>Eukaryota</taxon>
        <taxon>Fungi</taxon>
        <taxon>Fungi incertae sedis</taxon>
        <taxon>Zoopagomycota</taxon>
        <taxon>Kickxellomycotina</taxon>
        <taxon>Harpellomycetes</taxon>
        <taxon>Harpellales</taxon>
        <taxon>Legeriomycetaceae</taxon>
        <taxon>Smittium</taxon>
    </lineage>
</organism>
<reference evidence="1 2" key="1">
    <citation type="journal article" date="2016" name="Mol. Biol. Evol.">
        <title>Genome-Wide Survey of Gut Fungi (Harpellales) Reveals the First Horizontally Transferred Ubiquitin Gene from a Mosquito Host.</title>
        <authorList>
            <person name="Wang Y."/>
            <person name="White M.M."/>
            <person name="Kvist S."/>
            <person name="Moncalvo J.M."/>
        </authorList>
    </citation>
    <scope>NUCLEOTIDE SEQUENCE [LARGE SCALE GENOMIC DNA]</scope>
    <source>
        <strain evidence="1 2">ALG-7-W6</strain>
    </source>
</reference>
<sequence length="89" mass="10206">MNEATCSQELSSFSTNNSSLKLLNSYSWPTSNRINKNAEIRLNVKRWTCAREYVSAMLKDWFLLFRDGPPLESLFSKSLCVVSTTPNHE</sequence>
<name>A0A1R0GPE6_9FUNG</name>
<proteinExistence type="predicted"/>
<protein>
    <submittedName>
        <fullName evidence="1">Uncharacterized protein</fullName>
    </submittedName>
</protein>
<gene>
    <name evidence="1" type="ORF">AYI68_g7177</name>
</gene>
<evidence type="ECO:0000313" key="1">
    <source>
        <dbReference type="EMBL" id="OLY78767.1"/>
    </source>
</evidence>
<keyword evidence="2" id="KW-1185">Reference proteome</keyword>
<evidence type="ECO:0000313" key="2">
    <source>
        <dbReference type="Proteomes" id="UP000187455"/>
    </source>
</evidence>
<accession>A0A1R0GPE6</accession>
<dbReference type="EMBL" id="LSSL01005549">
    <property type="protein sequence ID" value="OLY78767.1"/>
    <property type="molecule type" value="Genomic_DNA"/>
</dbReference>